<evidence type="ECO:0000313" key="1">
    <source>
        <dbReference type="EMBL" id="KAA6327581.1"/>
    </source>
</evidence>
<comment type="caution">
    <text evidence="1">The sequence shown here is derived from an EMBL/GenBank/DDBJ whole genome shotgun (WGS) entry which is preliminary data.</text>
</comment>
<name>A0A5J4R3P1_9ZZZZ</name>
<protein>
    <submittedName>
        <fullName evidence="1">Uncharacterized protein</fullName>
    </submittedName>
</protein>
<dbReference type="AlphaFoldDB" id="A0A5J4R3P1"/>
<organism evidence="1">
    <name type="scientific">termite gut metagenome</name>
    <dbReference type="NCBI Taxonomy" id="433724"/>
    <lineage>
        <taxon>unclassified sequences</taxon>
        <taxon>metagenomes</taxon>
        <taxon>organismal metagenomes</taxon>
    </lineage>
</organism>
<gene>
    <name evidence="1" type="ORF">EZS27_023439</name>
</gene>
<proteinExistence type="predicted"/>
<dbReference type="EMBL" id="SNRY01001965">
    <property type="protein sequence ID" value="KAA6327581.1"/>
    <property type="molecule type" value="Genomic_DNA"/>
</dbReference>
<reference evidence="1" key="1">
    <citation type="submission" date="2019-03" db="EMBL/GenBank/DDBJ databases">
        <title>Single cell metagenomics reveals metabolic interactions within the superorganism composed of flagellate Streblomastix strix and complex community of Bacteroidetes bacteria on its surface.</title>
        <authorList>
            <person name="Treitli S.C."/>
            <person name="Kolisko M."/>
            <person name="Husnik F."/>
            <person name="Keeling P."/>
            <person name="Hampl V."/>
        </authorList>
    </citation>
    <scope>NUCLEOTIDE SEQUENCE</scope>
    <source>
        <strain evidence="1">STM</strain>
    </source>
</reference>
<sequence>RDYYIVDSMPVEVCRLSRSRRSRICREEVATSPDKGYCATQKIGNDMKQLSGRLAGKFSYTANNQ</sequence>
<feature type="non-terminal residue" evidence="1">
    <location>
        <position position="1"/>
    </location>
</feature>
<accession>A0A5J4R3P1</accession>